<evidence type="ECO:0000313" key="9">
    <source>
        <dbReference type="EMBL" id="EDV29830.1"/>
    </source>
</evidence>
<dbReference type="CDD" id="cd03181">
    <property type="entry name" value="GST_C_EF1Bgamma_like"/>
    <property type="match status" value="1"/>
</dbReference>
<dbReference type="SUPFAM" id="SSF89942">
    <property type="entry name" value="eEF1-gamma domain"/>
    <property type="match status" value="1"/>
</dbReference>
<keyword evidence="3 4" id="KW-0648">Protein biosynthesis</keyword>
<dbReference type="HOGENOM" id="CLU_011226_3_1_1"/>
<dbReference type="SFLD" id="SFLDS00019">
    <property type="entry name" value="Glutathione_Transferase_(cytos"/>
    <property type="match status" value="1"/>
</dbReference>
<dbReference type="EMBL" id="DS985241">
    <property type="protein sequence ID" value="EDV29830.1"/>
    <property type="molecule type" value="Genomic_DNA"/>
</dbReference>
<evidence type="ECO:0000256" key="2">
    <source>
        <dbReference type="ARBA" id="ARBA00022768"/>
    </source>
</evidence>
<dbReference type="InterPro" id="IPR010987">
    <property type="entry name" value="Glutathione-S-Trfase_C-like"/>
</dbReference>
<dbReference type="PROSITE" id="PS50405">
    <property type="entry name" value="GST_CTER"/>
    <property type="match status" value="1"/>
</dbReference>
<dbReference type="InterPro" id="IPR001662">
    <property type="entry name" value="EF1B_G_C"/>
</dbReference>
<sequence length="446" mass="50966">MASGVLYTYPDNFRAYKILVAAQYSNTDIKVISEPTEFVLGETNKSAGFLEKFPLGKVPAFEGSDGTCIYETNAIAYYVSNAQLHGKTKTDAAKIMQYISLADNEVLPHACSWVFPTYGIMQYNKQASLSSSLHISNHLTQNTEKAKEVISSILKVLNNDLSTRTFLVGERVTLADISLACNLYHLFKQVLDPAFRAPYPNVNRWFTTLVNQPQFRNVIGEFKFCEKMAQFDAKRFAELQGKDKKDQGKDKKDQKKEKKQKEETKAAKPKPKPQADDDDEKPKESKKPDPFANLAKSAFVLDAFKRVYSNEDTEKVAIPYFWENFDKEGFSIWKGEYKYPEDLKKIFMSCNLVSGMFQRIEKLKKHAFGSVCIFGKDGDSTISGIWIMRGQELIFNLDEDWNIDAPSYEFVKLDVDKSDDKKLINEYLLWEGDFGGRKFNQGKIFK</sequence>
<feature type="domain" description="EF-1-gamma C-terminal" evidence="6">
    <location>
        <begin position="287"/>
        <end position="446"/>
    </location>
</feature>
<dbReference type="Gene3D" id="1.20.1050.10">
    <property type="match status" value="1"/>
</dbReference>
<dbReference type="GO" id="GO:0005737">
    <property type="term" value="C:cytoplasm"/>
    <property type="evidence" value="ECO:0000318"/>
    <property type="project" value="GO_Central"/>
</dbReference>
<dbReference type="Pfam" id="PF00647">
    <property type="entry name" value="EF1G"/>
    <property type="match status" value="1"/>
</dbReference>
<keyword evidence="10" id="KW-1185">Reference proteome</keyword>
<dbReference type="Proteomes" id="UP000009022">
    <property type="component" value="Unassembled WGS sequence"/>
</dbReference>
<feature type="domain" description="GST C-terminal" evidence="8">
    <location>
        <begin position="88"/>
        <end position="231"/>
    </location>
</feature>
<dbReference type="InParanoid" id="B3RJK0"/>
<dbReference type="GeneID" id="6749530"/>
<accession>B3RJK0</accession>
<dbReference type="InterPro" id="IPR040079">
    <property type="entry name" value="Glutathione_S-Trfase"/>
</dbReference>
<feature type="domain" description="GST N-terminal" evidence="7">
    <location>
        <begin position="2"/>
        <end position="87"/>
    </location>
</feature>
<dbReference type="PANTHER" id="PTHR43986:SF1">
    <property type="entry name" value="ELONGATION FACTOR 1-GAMMA"/>
    <property type="match status" value="1"/>
</dbReference>
<dbReference type="eggNOG" id="KOG0867">
    <property type="taxonomic scope" value="Eukaryota"/>
</dbReference>
<dbReference type="FunCoup" id="B3RJK0">
    <property type="interactions" value="1821"/>
</dbReference>
<dbReference type="Gene3D" id="3.30.70.1010">
    <property type="entry name" value="Translation elongation factor EF1B, gamma chain, conserved domain"/>
    <property type="match status" value="1"/>
</dbReference>
<dbReference type="STRING" id="10228.B3RJK0"/>
<dbReference type="Pfam" id="PF02798">
    <property type="entry name" value="GST_N"/>
    <property type="match status" value="1"/>
</dbReference>
<feature type="region of interest" description="Disordered" evidence="5">
    <location>
        <begin position="240"/>
        <end position="290"/>
    </location>
</feature>
<dbReference type="SUPFAM" id="SSF52833">
    <property type="entry name" value="Thioredoxin-like"/>
    <property type="match status" value="1"/>
</dbReference>
<dbReference type="InterPro" id="IPR004045">
    <property type="entry name" value="Glutathione_S-Trfase_N"/>
</dbReference>
<dbReference type="GO" id="GO:0005634">
    <property type="term" value="C:nucleus"/>
    <property type="evidence" value="ECO:0000318"/>
    <property type="project" value="GO_Central"/>
</dbReference>
<dbReference type="AlphaFoldDB" id="B3RJK0"/>
<evidence type="ECO:0000256" key="5">
    <source>
        <dbReference type="SAM" id="MobiDB-lite"/>
    </source>
</evidence>
<dbReference type="InterPro" id="IPR004046">
    <property type="entry name" value="GST_C"/>
</dbReference>
<dbReference type="Gene3D" id="3.40.30.10">
    <property type="entry name" value="Glutaredoxin"/>
    <property type="match status" value="1"/>
</dbReference>
<dbReference type="RefSeq" id="XP_002109032.1">
    <property type="nucleotide sequence ID" value="XM_002108996.1"/>
</dbReference>
<dbReference type="SMART" id="SM01183">
    <property type="entry name" value="EF1G"/>
    <property type="match status" value="1"/>
</dbReference>
<evidence type="ECO:0000259" key="6">
    <source>
        <dbReference type="PROSITE" id="PS50040"/>
    </source>
</evidence>
<proteinExistence type="predicted"/>
<dbReference type="OrthoDB" id="249703at2759"/>
<dbReference type="SUPFAM" id="SSF47616">
    <property type="entry name" value="GST C-terminal domain-like"/>
    <property type="match status" value="1"/>
</dbReference>
<evidence type="ECO:0000256" key="1">
    <source>
        <dbReference type="ARBA" id="ARBA00022218"/>
    </source>
</evidence>
<dbReference type="OMA" id="TQYFSWT"/>
<protein>
    <recommendedName>
        <fullName evidence="1">Elongation factor 1-gamma</fullName>
    </recommendedName>
</protein>
<dbReference type="FunFam" id="1.20.1050.10:FF:000006">
    <property type="entry name" value="Elongation factor 1 gamma"/>
    <property type="match status" value="1"/>
</dbReference>
<dbReference type="PhylomeDB" id="B3RJK0"/>
<name>B3RJK0_TRIAD</name>
<dbReference type="PANTHER" id="PTHR43986">
    <property type="entry name" value="ELONGATION FACTOR 1-GAMMA"/>
    <property type="match status" value="1"/>
</dbReference>
<dbReference type="InterPro" id="IPR050802">
    <property type="entry name" value="EF-GSTs"/>
</dbReference>
<dbReference type="KEGG" id="tad:TRIADDRAFT_63207"/>
<feature type="compositionally biased region" description="Basic and acidic residues" evidence="5">
    <location>
        <begin position="240"/>
        <end position="266"/>
    </location>
</feature>
<dbReference type="CDD" id="cd03044">
    <property type="entry name" value="GST_N_EF1Bgamma"/>
    <property type="match status" value="1"/>
</dbReference>
<dbReference type="GO" id="GO:0006414">
    <property type="term" value="P:translational elongation"/>
    <property type="evidence" value="ECO:0000318"/>
    <property type="project" value="GO_Central"/>
</dbReference>
<dbReference type="FunFam" id="3.30.70.1010:FF:000001">
    <property type="entry name" value="Elongation factor 1-gamma 1"/>
    <property type="match status" value="1"/>
</dbReference>
<organism evidence="9 10">
    <name type="scientific">Trichoplax adhaerens</name>
    <name type="common">Trichoplax reptans</name>
    <dbReference type="NCBI Taxonomy" id="10228"/>
    <lineage>
        <taxon>Eukaryota</taxon>
        <taxon>Metazoa</taxon>
        <taxon>Placozoa</taxon>
        <taxon>Uniplacotomia</taxon>
        <taxon>Trichoplacea</taxon>
        <taxon>Trichoplacidae</taxon>
        <taxon>Trichoplax</taxon>
    </lineage>
</organism>
<dbReference type="InterPro" id="IPR036433">
    <property type="entry name" value="EF1B_G_C_sf"/>
</dbReference>
<dbReference type="GO" id="GO:0003746">
    <property type="term" value="F:translation elongation factor activity"/>
    <property type="evidence" value="ECO:0007669"/>
    <property type="project" value="UniProtKB-UniRule"/>
</dbReference>
<evidence type="ECO:0000256" key="4">
    <source>
        <dbReference type="PROSITE-ProRule" id="PRU00519"/>
    </source>
</evidence>
<dbReference type="Pfam" id="PF00043">
    <property type="entry name" value="GST_C"/>
    <property type="match status" value="1"/>
</dbReference>
<evidence type="ECO:0000256" key="3">
    <source>
        <dbReference type="ARBA" id="ARBA00022917"/>
    </source>
</evidence>
<evidence type="ECO:0000313" key="10">
    <source>
        <dbReference type="Proteomes" id="UP000009022"/>
    </source>
</evidence>
<dbReference type="FunFam" id="3.40.30.10:FF:000233">
    <property type="entry name" value="Elongation factor 1-gamma"/>
    <property type="match status" value="1"/>
</dbReference>
<dbReference type="InterPro" id="IPR036249">
    <property type="entry name" value="Thioredoxin-like_sf"/>
</dbReference>
<evidence type="ECO:0000259" key="7">
    <source>
        <dbReference type="PROSITE" id="PS50404"/>
    </source>
</evidence>
<keyword evidence="2 4" id="KW-0251">Elongation factor</keyword>
<dbReference type="InterPro" id="IPR036282">
    <property type="entry name" value="Glutathione-S-Trfase_C_sf"/>
</dbReference>
<dbReference type="eggNOG" id="KOG1627">
    <property type="taxonomic scope" value="Eukaryota"/>
</dbReference>
<dbReference type="CTD" id="6749530"/>
<gene>
    <name evidence="9" type="ORF">TRIADDRAFT_63207</name>
</gene>
<dbReference type="PROSITE" id="PS50040">
    <property type="entry name" value="EF1G_C"/>
    <property type="match status" value="1"/>
</dbReference>
<evidence type="ECO:0000259" key="8">
    <source>
        <dbReference type="PROSITE" id="PS50405"/>
    </source>
</evidence>
<reference evidence="9 10" key="1">
    <citation type="journal article" date="2008" name="Nature">
        <title>The Trichoplax genome and the nature of placozoans.</title>
        <authorList>
            <person name="Srivastava M."/>
            <person name="Begovic E."/>
            <person name="Chapman J."/>
            <person name="Putnam N.H."/>
            <person name="Hellsten U."/>
            <person name="Kawashima T."/>
            <person name="Kuo A."/>
            <person name="Mitros T."/>
            <person name="Salamov A."/>
            <person name="Carpenter M.L."/>
            <person name="Signorovitch A.Y."/>
            <person name="Moreno M.A."/>
            <person name="Kamm K."/>
            <person name="Grimwood J."/>
            <person name="Schmutz J."/>
            <person name="Shapiro H."/>
            <person name="Grigoriev I.V."/>
            <person name="Buss L.W."/>
            <person name="Schierwater B."/>
            <person name="Dellaporta S.L."/>
            <person name="Rokhsar D.S."/>
        </authorList>
    </citation>
    <scope>NUCLEOTIDE SEQUENCE [LARGE SCALE GENOMIC DNA]</scope>
    <source>
        <strain evidence="9 10">Grell-BS-1999</strain>
    </source>
</reference>
<dbReference type="PROSITE" id="PS50404">
    <property type="entry name" value="GST_NTER"/>
    <property type="match status" value="1"/>
</dbReference>
<feature type="compositionally biased region" description="Basic and acidic residues" evidence="5">
    <location>
        <begin position="280"/>
        <end position="289"/>
    </location>
</feature>